<evidence type="ECO:0000256" key="2">
    <source>
        <dbReference type="SAM" id="SignalP"/>
    </source>
</evidence>
<reference evidence="3 4" key="1">
    <citation type="submission" date="2023-04" db="EMBL/GenBank/DDBJ databases">
        <title>Colletotrichum tabacum stain YC1 causing leaf anthracnose on Nicotiana tabacum(L.) cv.</title>
        <authorList>
            <person name="Ji Z."/>
            <person name="Wang M."/>
            <person name="Zhang J."/>
            <person name="Wang N."/>
            <person name="Zhou Z."/>
        </authorList>
    </citation>
    <scope>NUCLEOTIDE SEQUENCE [LARGE SCALE GENOMIC DNA]</scope>
    <source>
        <strain evidence="3 4">YC1</strain>
    </source>
</reference>
<keyword evidence="4" id="KW-1185">Reference proteome</keyword>
<feature type="region of interest" description="Disordered" evidence="1">
    <location>
        <begin position="67"/>
        <end position="89"/>
    </location>
</feature>
<feature type="compositionally biased region" description="Pro residues" evidence="1">
    <location>
        <begin position="202"/>
        <end position="213"/>
    </location>
</feature>
<name>A0AAV9TH15_9PEZI</name>
<feature type="compositionally biased region" description="Acidic residues" evidence="1">
    <location>
        <begin position="73"/>
        <end position="89"/>
    </location>
</feature>
<proteinExistence type="predicted"/>
<gene>
    <name evidence="3" type="ORF">QIS74_04906</name>
</gene>
<dbReference type="EMBL" id="JASAOK010000023">
    <property type="protein sequence ID" value="KAK6221177.1"/>
    <property type="molecule type" value="Genomic_DNA"/>
</dbReference>
<dbReference type="AlphaFoldDB" id="A0AAV9TH15"/>
<organism evidence="3 4">
    <name type="scientific">Colletotrichum tabaci</name>
    <dbReference type="NCBI Taxonomy" id="1209068"/>
    <lineage>
        <taxon>Eukaryota</taxon>
        <taxon>Fungi</taxon>
        <taxon>Dikarya</taxon>
        <taxon>Ascomycota</taxon>
        <taxon>Pezizomycotina</taxon>
        <taxon>Sordariomycetes</taxon>
        <taxon>Hypocreomycetidae</taxon>
        <taxon>Glomerellales</taxon>
        <taxon>Glomerellaceae</taxon>
        <taxon>Colletotrichum</taxon>
        <taxon>Colletotrichum destructivum species complex</taxon>
    </lineage>
</organism>
<feature type="compositionally biased region" description="Acidic residues" evidence="1">
    <location>
        <begin position="148"/>
        <end position="160"/>
    </location>
</feature>
<evidence type="ECO:0000313" key="3">
    <source>
        <dbReference type="EMBL" id="KAK6221177.1"/>
    </source>
</evidence>
<feature type="compositionally biased region" description="Basic and acidic residues" evidence="1">
    <location>
        <begin position="162"/>
        <end position="184"/>
    </location>
</feature>
<evidence type="ECO:0000256" key="1">
    <source>
        <dbReference type="SAM" id="MobiDB-lite"/>
    </source>
</evidence>
<protein>
    <submittedName>
        <fullName evidence="3">Uncharacterized protein</fullName>
    </submittedName>
</protein>
<evidence type="ECO:0000313" key="4">
    <source>
        <dbReference type="Proteomes" id="UP001327957"/>
    </source>
</evidence>
<sequence>MLALIPPLPWRIVLLRADTALQPVCAALVEDDAGEDDDEDKNLLYLKPSSYESLLVRLQSEPCFGLDLGASDSDSDSESEYDADTDPESLLDKLQIEYDPIDGLLSFKMPDSKDNSGLDELANIRFPFSDLREFLRVAVQNAIRDRDIPEDDTLEGENELETSGHTRAPSDRFDAPAWKKDVTKPFEAPETVEVGLAAPTPLDTPPPPPSFSA</sequence>
<feature type="region of interest" description="Disordered" evidence="1">
    <location>
        <begin position="148"/>
        <end position="213"/>
    </location>
</feature>
<feature type="chain" id="PRO_5043586589" evidence="2">
    <location>
        <begin position="27"/>
        <end position="213"/>
    </location>
</feature>
<feature type="signal peptide" evidence="2">
    <location>
        <begin position="1"/>
        <end position="26"/>
    </location>
</feature>
<keyword evidence="2" id="KW-0732">Signal</keyword>
<comment type="caution">
    <text evidence="3">The sequence shown here is derived from an EMBL/GenBank/DDBJ whole genome shotgun (WGS) entry which is preliminary data.</text>
</comment>
<accession>A0AAV9TH15</accession>
<dbReference type="Proteomes" id="UP001327957">
    <property type="component" value="Unassembled WGS sequence"/>
</dbReference>